<accession>A0AAV8QV76</accession>
<dbReference type="Pfam" id="PF22936">
    <property type="entry name" value="Pol_BBD"/>
    <property type="match status" value="1"/>
</dbReference>
<evidence type="ECO:0000313" key="6">
    <source>
        <dbReference type="Proteomes" id="UP001222027"/>
    </source>
</evidence>
<dbReference type="SMART" id="SM00054">
    <property type="entry name" value="EFh"/>
    <property type="match status" value="2"/>
</dbReference>
<dbReference type="Proteomes" id="UP001222027">
    <property type="component" value="Unassembled WGS sequence"/>
</dbReference>
<keyword evidence="2" id="KW-0677">Repeat</keyword>
<comment type="caution">
    <text evidence="5">The sequence shown here is derived from an EMBL/GenBank/DDBJ whole genome shotgun (WGS) entry which is preliminary data.</text>
</comment>
<dbReference type="Pfam" id="PF13499">
    <property type="entry name" value="EF-hand_7"/>
    <property type="match status" value="1"/>
</dbReference>
<keyword evidence="6" id="KW-1185">Reference proteome</keyword>
<dbReference type="PROSITE" id="PS00018">
    <property type="entry name" value="EF_HAND_1"/>
    <property type="match status" value="2"/>
</dbReference>
<reference evidence="5 6" key="1">
    <citation type="submission" date="2022-12" db="EMBL/GenBank/DDBJ databases">
        <title>Chromosome-scale assembly of the Ensete ventricosum genome.</title>
        <authorList>
            <person name="Dussert Y."/>
            <person name="Stocks J."/>
            <person name="Wendawek A."/>
            <person name="Woldeyes F."/>
            <person name="Nichols R.A."/>
            <person name="Borrell J.S."/>
        </authorList>
    </citation>
    <scope>NUCLEOTIDE SEQUENCE [LARGE SCALE GENOMIC DNA]</scope>
    <source>
        <strain evidence="6">cv. Maze</strain>
        <tissue evidence="5">Seeds</tissue>
    </source>
</reference>
<dbReference type="InterPro" id="IPR011992">
    <property type="entry name" value="EF-hand-dom_pair"/>
</dbReference>
<evidence type="ECO:0000256" key="1">
    <source>
        <dbReference type="ARBA" id="ARBA00022723"/>
    </source>
</evidence>
<evidence type="ECO:0000256" key="3">
    <source>
        <dbReference type="ARBA" id="ARBA00022837"/>
    </source>
</evidence>
<feature type="domain" description="EF-hand" evidence="4">
    <location>
        <begin position="41"/>
        <end position="73"/>
    </location>
</feature>
<sequence length="226" mass="25781">MGDLTPEMERIFKRFDTNGDGKISLAELSEVLRTLGSTSADDVKRTMAEIDTDGDGNIDFKEFAAFCHANPGIMKDVAKYLEWIIDTGASYHATPRREFFATYKSRNFGIVKIDNYDTANIIGMRDIHIKTNLGCKLVLKDVRHVIDLRLNLISVGRLDDEDFDVRFYKGQWKLSKGSLIVANEKKCHTLYRLQAKVCGEQLNATEKDFSIELWHRRLGHMSEKGL</sequence>
<protein>
    <recommendedName>
        <fullName evidence="4">EF-hand domain-containing protein</fullName>
    </recommendedName>
</protein>
<dbReference type="SUPFAM" id="SSF47473">
    <property type="entry name" value="EF-hand"/>
    <property type="match status" value="1"/>
</dbReference>
<evidence type="ECO:0000313" key="5">
    <source>
        <dbReference type="EMBL" id="KAJ8485615.1"/>
    </source>
</evidence>
<dbReference type="InterPro" id="IPR002048">
    <property type="entry name" value="EF_hand_dom"/>
</dbReference>
<keyword evidence="3" id="KW-0106">Calcium</keyword>
<dbReference type="EMBL" id="JAQQAF010000005">
    <property type="protein sequence ID" value="KAJ8485615.1"/>
    <property type="molecule type" value="Genomic_DNA"/>
</dbReference>
<keyword evidence="1" id="KW-0479">Metal-binding</keyword>
<name>A0AAV8QV76_ENSVE</name>
<evidence type="ECO:0000259" key="4">
    <source>
        <dbReference type="PROSITE" id="PS50222"/>
    </source>
</evidence>
<gene>
    <name evidence="5" type="ORF">OPV22_018100</name>
</gene>
<feature type="domain" description="EF-hand" evidence="4">
    <location>
        <begin position="3"/>
        <end position="38"/>
    </location>
</feature>
<organism evidence="5 6">
    <name type="scientific">Ensete ventricosum</name>
    <name type="common">Abyssinian banana</name>
    <name type="synonym">Musa ensete</name>
    <dbReference type="NCBI Taxonomy" id="4639"/>
    <lineage>
        <taxon>Eukaryota</taxon>
        <taxon>Viridiplantae</taxon>
        <taxon>Streptophyta</taxon>
        <taxon>Embryophyta</taxon>
        <taxon>Tracheophyta</taxon>
        <taxon>Spermatophyta</taxon>
        <taxon>Magnoliopsida</taxon>
        <taxon>Liliopsida</taxon>
        <taxon>Zingiberales</taxon>
        <taxon>Musaceae</taxon>
        <taxon>Ensete</taxon>
    </lineage>
</organism>
<dbReference type="InterPro" id="IPR039647">
    <property type="entry name" value="EF_hand_pair_protein_CML-like"/>
</dbReference>
<dbReference type="PROSITE" id="PS50222">
    <property type="entry name" value="EF_HAND_2"/>
    <property type="match status" value="2"/>
</dbReference>
<dbReference type="InterPro" id="IPR018247">
    <property type="entry name" value="EF_Hand_1_Ca_BS"/>
</dbReference>
<proteinExistence type="predicted"/>
<evidence type="ECO:0000256" key="2">
    <source>
        <dbReference type="ARBA" id="ARBA00022737"/>
    </source>
</evidence>
<dbReference type="AlphaFoldDB" id="A0AAV8QV76"/>
<dbReference type="InterPro" id="IPR025724">
    <property type="entry name" value="GAG-pre-integrase_dom"/>
</dbReference>
<dbReference type="InterPro" id="IPR054722">
    <property type="entry name" value="PolX-like_BBD"/>
</dbReference>
<dbReference type="Pfam" id="PF13976">
    <property type="entry name" value="gag_pre-integrs"/>
    <property type="match status" value="1"/>
</dbReference>
<dbReference type="Gene3D" id="1.10.238.10">
    <property type="entry name" value="EF-hand"/>
    <property type="match status" value="1"/>
</dbReference>
<dbReference type="CDD" id="cd00051">
    <property type="entry name" value="EFh"/>
    <property type="match status" value="1"/>
</dbReference>
<dbReference type="GO" id="GO:0005509">
    <property type="term" value="F:calcium ion binding"/>
    <property type="evidence" value="ECO:0007669"/>
    <property type="project" value="InterPro"/>
</dbReference>
<dbReference type="PANTHER" id="PTHR10891">
    <property type="entry name" value="EF-HAND CALCIUM-BINDING DOMAIN CONTAINING PROTEIN"/>
    <property type="match status" value="1"/>
</dbReference>